<feature type="transmembrane region" description="Helical" evidence="1">
    <location>
        <begin position="68"/>
        <end position="90"/>
    </location>
</feature>
<keyword evidence="4" id="KW-1185">Reference proteome</keyword>
<protein>
    <recommendedName>
        <fullName evidence="2">P-type ATPase N-terminal domain-containing protein</fullName>
    </recommendedName>
</protein>
<dbReference type="SUPFAM" id="SSF81653">
    <property type="entry name" value="Calcium ATPase, transduction domain A"/>
    <property type="match status" value="1"/>
</dbReference>
<dbReference type="GO" id="GO:0140326">
    <property type="term" value="F:ATPase-coupled intramembrane lipid transporter activity"/>
    <property type="evidence" value="ECO:0007669"/>
    <property type="project" value="TreeGrafter"/>
</dbReference>
<keyword evidence="1" id="KW-1133">Transmembrane helix</keyword>
<evidence type="ECO:0000259" key="2">
    <source>
        <dbReference type="Pfam" id="PF16209"/>
    </source>
</evidence>
<dbReference type="InterPro" id="IPR032631">
    <property type="entry name" value="P-type_ATPase_N"/>
</dbReference>
<sequence>MMFYYLFSGLKWEVRANERYFHRSCRRKSFLCFRWGRYADNVVRSYKYTPLTFLPLNLYEQFQRMANLFFLLIVVLQCVPIIATIPWYSTMLPLLFVLLVRGCKDLATDLVSLSFMSFSQSILFCCLSQADLLLLFSTEPHSLCYVETADIDGETNLKFRQALSVTHTELNGDSVKENLAAFDGIVWCEEPNGNLHSFKGELHWKGEHHLLDTDHLLLRGTVLRNTNIVYGLAIYTGSDSKILQNCGKLKLKKTQVEILLNKTVLVVRERKKLSFLSALIVQSLVDLLSCI</sequence>
<evidence type="ECO:0000313" key="4">
    <source>
        <dbReference type="Proteomes" id="UP000472260"/>
    </source>
</evidence>
<dbReference type="PANTHER" id="PTHR24092">
    <property type="entry name" value="PROBABLE PHOSPHOLIPID-TRANSPORTING ATPASE"/>
    <property type="match status" value="1"/>
</dbReference>
<accession>A0A671SN29</accession>
<dbReference type="PANTHER" id="PTHR24092:SF198">
    <property type="entry name" value="PHOSPHOLIPID-TRANSPORTING ATPASE"/>
    <property type="match status" value="1"/>
</dbReference>
<dbReference type="InterPro" id="IPR008250">
    <property type="entry name" value="ATPase_P-typ_transduc_dom_A_sf"/>
</dbReference>
<feature type="domain" description="P-type ATPase N-terminal" evidence="2">
    <location>
        <begin position="37"/>
        <end position="91"/>
    </location>
</feature>
<organism evidence="3 4">
    <name type="scientific">Sinocyclocheilus anshuiensis</name>
    <dbReference type="NCBI Taxonomy" id="1608454"/>
    <lineage>
        <taxon>Eukaryota</taxon>
        <taxon>Metazoa</taxon>
        <taxon>Chordata</taxon>
        <taxon>Craniata</taxon>
        <taxon>Vertebrata</taxon>
        <taxon>Euteleostomi</taxon>
        <taxon>Actinopterygii</taxon>
        <taxon>Neopterygii</taxon>
        <taxon>Teleostei</taxon>
        <taxon>Ostariophysi</taxon>
        <taxon>Cypriniformes</taxon>
        <taxon>Cyprinidae</taxon>
        <taxon>Cyprininae</taxon>
        <taxon>Sinocyclocheilus</taxon>
    </lineage>
</organism>
<proteinExistence type="predicted"/>
<keyword evidence="1" id="KW-0812">Transmembrane</keyword>
<evidence type="ECO:0000256" key="1">
    <source>
        <dbReference type="SAM" id="Phobius"/>
    </source>
</evidence>
<dbReference type="Pfam" id="PF16209">
    <property type="entry name" value="PhoLip_ATPase_N"/>
    <property type="match status" value="1"/>
</dbReference>
<name>A0A671SN29_9TELE</name>
<evidence type="ECO:0000313" key="3">
    <source>
        <dbReference type="Ensembl" id="ENSSANP00000098424.1"/>
    </source>
</evidence>
<dbReference type="GO" id="GO:0005886">
    <property type="term" value="C:plasma membrane"/>
    <property type="evidence" value="ECO:0007669"/>
    <property type="project" value="TreeGrafter"/>
</dbReference>
<dbReference type="SUPFAM" id="SSF81665">
    <property type="entry name" value="Calcium ATPase, transmembrane domain M"/>
    <property type="match status" value="1"/>
</dbReference>
<dbReference type="Ensembl" id="ENSSANT00000104508.1">
    <property type="protein sequence ID" value="ENSSANP00000098424.1"/>
    <property type="gene ID" value="ENSSANG00000048459.1"/>
</dbReference>
<keyword evidence="1" id="KW-0472">Membrane</keyword>
<reference evidence="3" key="2">
    <citation type="submission" date="2025-09" db="UniProtKB">
        <authorList>
            <consortium name="Ensembl"/>
        </authorList>
    </citation>
    <scope>IDENTIFICATION</scope>
</reference>
<dbReference type="Proteomes" id="UP000472260">
    <property type="component" value="Unassembled WGS sequence"/>
</dbReference>
<dbReference type="AlphaFoldDB" id="A0A671SN29"/>
<dbReference type="Gene3D" id="2.70.150.10">
    <property type="entry name" value="Calcium-transporting ATPase, cytoplasmic transduction domain A"/>
    <property type="match status" value="1"/>
</dbReference>
<reference evidence="3" key="1">
    <citation type="submission" date="2025-08" db="UniProtKB">
        <authorList>
            <consortium name="Ensembl"/>
        </authorList>
    </citation>
    <scope>IDENTIFICATION</scope>
</reference>
<dbReference type="GO" id="GO:0045332">
    <property type="term" value="P:phospholipid translocation"/>
    <property type="evidence" value="ECO:0007669"/>
    <property type="project" value="TreeGrafter"/>
</dbReference>
<dbReference type="GO" id="GO:0005802">
    <property type="term" value="C:trans-Golgi network"/>
    <property type="evidence" value="ECO:0007669"/>
    <property type="project" value="TreeGrafter"/>
</dbReference>
<dbReference type="InterPro" id="IPR023298">
    <property type="entry name" value="ATPase_P-typ_TM_dom_sf"/>
</dbReference>
<dbReference type="GO" id="GO:0007030">
    <property type="term" value="P:Golgi organization"/>
    <property type="evidence" value="ECO:0007669"/>
    <property type="project" value="TreeGrafter"/>
</dbReference>